<organism evidence="1 2">
    <name type="scientific">Erwinia mallotivora</name>
    <dbReference type="NCBI Taxonomy" id="69222"/>
    <lineage>
        <taxon>Bacteria</taxon>
        <taxon>Pseudomonadati</taxon>
        <taxon>Pseudomonadota</taxon>
        <taxon>Gammaproteobacteria</taxon>
        <taxon>Enterobacterales</taxon>
        <taxon>Erwiniaceae</taxon>
        <taxon>Erwinia</taxon>
    </lineage>
</organism>
<sequence length="165" mass="18538">MMQPTLSEFMQTNPDGTLEEIAERYAVPLQTVITALPVRTLIDGAHFDAVWDNITRWGDVTTLVNNQDIILEFHGELPSGRHGHGYFNLRSKQGLSGHIRASHCQHIAFVERPFMSMATASVIFLNAQGQAMLKIFVGRDSHRQLQPDQLNAFRQLAEALQQGEN</sequence>
<dbReference type="STRING" id="69222.BG55_01450"/>
<dbReference type="Gene3D" id="3.40.1570.10">
    <property type="entry name" value="HemS/ChuS/ChuX like domains"/>
    <property type="match status" value="1"/>
</dbReference>
<dbReference type="AlphaFoldDB" id="A0A014Q1F8"/>
<evidence type="ECO:0000313" key="2">
    <source>
        <dbReference type="Proteomes" id="UP000019918"/>
    </source>
</evidence>
<dbReference type="PIRSF" id="PIRSF030840">
    <property type="entry name" value="DUF1008"/>
    <property type="match status" value="1"/>
</dbReference>
<keyword evidence="2" id="KW-1185">Reference proteome</keyword>
<protein>
    <submittedName>
        <fullName evidence="1">ShuX</fullName>
    </submittedName>
</protein>
<dbReference type="EMBL" id="JFHN01000018">
    <property type="protein sequence ID" value="EXU77017.1"/>
    <property type="molecule type" value="Genomic_DNA"/>
</dbReference>
<dbReference type="CDD" id="cd16829">
    <property type="entry name" value="ChuX_HutX-like"/>
    <property type="match status" value="1"/>
</dbReference>
<dbReference type="SUPFAM" id="SSF144064">
    <property type="entry name" value="Heme iron utilization protein-like"/>
    <property type="match status" value="1"/>
</dbReference>
<dbReference type="PATRIC" id="fig|69222.5.peg.311"/>
<dbReference type="NCBIfam" id="TIGR04108">
    <property type="entry name" value="HutX"/>
    <property type="match status" value="1"/>
</dbReference>
<reference evidence="1 2" key="1">
    <citation type="submission" date="2014-02" db="EMBL/GenBank/DDBJ databases">
        <title>Draft genome of Erwinia mallotivora strain BT-MARDI, a papaya dieback pathogen.</title>
        <authorList>
            <person name="Redzuan R."/>
            <person name="Abu Bakar N."/>
            <person name="Badrun R."/>
            <person name="Mohd Raih M.F."/>
            <person name="Rozano L."/>
            <person name="Mat Amin N."/>
        </authorList>
    </citation>
    <scope>NUCLEOTIDE SEQUENCE [LARGE SCALE GENOMIC DNA]</scope>
    <source>
        <strain evidence="1 2">BT-MARDI</strain>
    </source>
</reference>
<dbReference type="InterPro" id="IPR053733">
    <property type="entry name" value="Heme_Transport_Util_sf"/>
</dbReference>
<accession>A0A014Q1F8</accession>
<evidence type="ECO:0000313" key="1">
    <source>
        <dbReference type="EMBL" id="EXU77017.1"/>
    </source>
</evidence>
<comment type="caution">
    <text evidence="1">The sequence shown here is derived from an EMBL/GenBank/DDBJ whole genome shotgun (WGS) entry which is preliminary data.</text>
</comment>
<proteinExistence type="predicted"/>
<dbReference type="InterPro" id="IPR010413">
    <property type="entry name" value="HutX-like"/>
</dbReference>
<dbReference type="Pfam" id="PF06228">
    <property type="entry name" value="ChuX_HutX"/>
    <property type="match status" value="1"/>
</dbReference>
<dbReference type="Proteomes" id="UP000019918">
    <property type="component" value="Unassembled WGS sequence"/>
</dbReference>
<gene>
    <name evidence="1" type="ORF">BG55_01450</name>
</gene>
<name>A0A014Q1F8_9GAMM</name>